<dbReference type="Proteomes" id="UP000237916">
    <property type="component" value="Unassembled WGS sequence"/>
</dbReference>
<evidence type="ECO:0000313" key="2">
    <source>
        <dbReference type="EMBL" id="PQL20890.1"/>
    </source>
</evidence>
<dbReference type="OrthoDB" id="1398764at2"/>
<reference evidence="2 3" key="1">
    <citation type="submission" date="2018-01" db="EMBL/GenBank/DDBJ databases">
        <title>Draft genome sequences of clinical isolates and type strains of oral Veillonella including Veillonella infantum sp., nov.</title>
        <authorList>
            <person name="Mashima I."/>
            <person name="Liao Y.-C."/>
            <person name="Sabharwal A."/>
            <person name="Haase E.M."/>
            <person name="Nakazawa F."/>
            <person name="Scannapieco F.A."/>
        </authorList>
    </citation>
    <scope>NUCLEOTIDE SEQUENCE [LARGE SCALE GENOMIC DNA]</scope>
    <source>
        <strain evidence="2 3">JCM 15641</strain>
    </source>
</reference>
<dbReference type="RefSeq" id="WP_105090369.1">
    <property type="nucleotide sequence ID" value="NZ_PPDB01000001.1"/>
</dbReference>
<dbReference type="EMBL" id="PPDB01000001">
    <property type="protein sequence ID" value="PQL20890.1"/>
    <property type="molecule type" value="Genomic_DNA"/>
</dbReference>
<organism evidence="2 3">
    <name type="scientific">Veillonella denticariosi JCM 15641</name>
    <dbReference type="NCBI Taxonomy" id="1298594"/>
    <lineage>
        <taxon>Bacteria</taxon>
        <taxon>Bacillati</taxon>
        <taxon>Bacillota</taxon>
        <taxon>Negativicutes</taxon>
        <taxon>Veillonellales</taxon>
        <taxon>Veillonellaceae</taxon>
        <taxon>Veillonella</taxon>
    </lineage>
</organism>
<keyword evidence="3" id="KW-1185">Reference proteome</keyword>
<name>A0A2S7ZCE2_9FIRM</name>
<comment type="caution">
    <text evidence="2">The sequence shown here is derived from an EMBL/GenBank/DDBJ whole genome shotgun (WGS) entry which is preliminary data.</text>
</comment>
<evidence type="ECO:0000313" key="3">
    <source>
        <dbReference type="Proteomes" id="UP000237916"/>
    </source>
</evidence>
<dbReference type="STRING" id="1298594.GCA_001312465_01501"/>
<dbReference type="AlphaFoldDB" id="A0A2S7ZCE2"/>
<gene>
    <name evidence="2" type="ORF">VEHSUH05_00215</name>
</gene>
<proteinExistence type="predicted"/>
<protein>
    <recommendedName>
        <fullName evidence="1">DUF3644 domain-containing protein</fullName>
    </recommendedName>
</protein>
<dbReference type="Pfam" id="PF12358">
    <property type="entry name" value="DUF3644"/>
    <property type="match status" value="1"/>
</dbReference>
<feature type="domain" description="DUF3644" evidence="1">
    <location>
        <begin position="11"/>
        <end position="189"/>
    </location>
</feature>
<evidence type="ECO:0000259" key="1">
    <source>
        <dbReference type="Pfam" id="PF12358"/>
    </source>
</evidence>
<dbReference type="InterPro" id="IPR022104">
    <property type="entry name" value="DUF3644"/>
</dbReference>
<accession>A0A2S7ZCE2</accession>
<sequence>MPRGKSVTKLLLNSSIAALFAGIEIHNKPNIPYRYPTTIILIINAWELVLKAYVYKYISKKNIYENKKDGHTISFTKALALTRNHINAKNDYLPFKSSAENLFLLNEYRCLNVHFYEPELDPVIFMLLSKAIMNYDEFVKRYFNKDITRDDNLVILPVGFKLPFDPIEYLKQNYKRCHNEFVNSVLNSTRKLLAEGIGESIVIGFDVYTASYKNIQNADIIASIDQRNGSVRITKGVRLTNNPNAPAYHGFEFDVLPLTYGELIQRIREKRSDIKIGKAFHNIMSNIKNNVELCQIIYLNPKTKSGAKKCFYSENAIDEIIHLYDELQEG</sequence>